<reference evidence="10 11" key="1">
    <citation type="submission" date="2021-06" db="EMBL/GenBank/DDBJ databases">
        <title>Whole genome sequences of Flavobacterium sp. KK2020170 and assembly.</title>
        <authorList>
            <person name="Kitahara K."/>
            <person name="Miyoshi S."/>
            <person name="Uesaka K."/>
        </authorList>
    </citation>
    <scope>NUCLEOTIDE SEQUENCE [LARGE SCALE GENOMIC DNA]</scope>
    <source>
        <strain evidence="10 11">KK2020170</strain>
    </source>
</reference>
<feature type="transmembrane region" description="Helical" evidence="7">
    <location>
        <begin position="20"/>
        <end position="38"/>
    </location>
</feature>
<dbReference type="Proteomes" id="UP000825258">
    <property type="component" value="Chromosome"/>
</dbReference>
<keyword evidence="10" id="KW-0645">Protease</keyword>
<evidence type="ECO:0000256" key="6">
    <source>
        <dbReference type="ARBA" id="ARBA00023136"/>
    </source>
</evidence>
<keyword evidence="3 7" id="KW-0812">Transmembrane</keyword>
<dbReference type="SUPFAM" id="SSF144091">
    <property type="entry name" value="Rhomboid-like"/>
    <property type="match status" value="1"/>
</dbReference>
<organism evidence="10 11">
    <name type="scientific">Flavobacterium okayamense</name>
    <dbReference type="NCBI Taxonomy" id="2830782"/>
    <lineage>
        <taxon>Bacteria</taxon>
        <taxon>Pseudomonadati</taxon>
        <taxon>Bacteroidota</taxon>
        <taxon>Flavobacteriia</taxon>
        <taxon>Flavobacteriales</taxon>
        <taxon>Flavobacteriaceae</taxon>
        <taxon>Flavobacterium</taxon>
    </lineage>
</organism>
<feature type="transmembrane region" description="Helical" evidence="7">
    <location>
        <begin position="162"/>
        <end position="179"/>
    </location>
</feature>
<evidence type="ECO:0000256" key="2">
    <source>
        <dbReference type="ARBA" id="ARBA00009045"/>
    </source>
</evidence>
<feature type="transmembrane region" description="Helical" evidence="7">
    <location>
        <begin position="101"/>
        <end position="123"/>
    </location>
</feature>
<feature type="transmembrane region" description="Helical" evidence="7">
    <location>
        <begin position="185"/>
        <end position="202"/>
    </location>
</feature>
<keyword evidence="11" id="KW-1185">Reference proteome</keyword>
<gene>
    <name evidence="10" type="ORF">KK2020170_13460</name>
</gene>
<evidence type="ECO:0000313" key="11">
    <source>
        <dbReference type="Proteomes" id="UP000825258"/>
    </source>
</evidence>
<keyword evidence="6 7" id="KW-0472">Membrane</keyword>
<dbReference type="PANTHER" id="PTHR43731:SF14">
    <property type="entry name" value="PRESENILIN-ASSOCIATED RHOMBOID-LIKE PROTEIN, MITOCHONDRIAL"/>
    <property type="match status" value="1"/>
</dbReference>
<comment type="subcellular location">
    <subcellularLocation>
        <location evidence="1">Membrane</location>
        <topology evidence="1">Multi-pass membrane protein</topology>
    </subcellularLocation>
</comment>
<feature type="transmembrane region" description="Helical" evidence="7">
    <location>
        <begin position="129"/>
        <end position="150"/>
    </location>
</feature>
<dbReference type="GO" id="GO:0006508">
    <property type="term" value="P:proteolysis"/>
    <property type="evidence" value="ECO:0007669"/>
    <property type="project" value="UniProtKB-KW"/>
</dbReference>
<name>A0ABN6I1Y5_9FLAO</name>
<evidence type="ECO:0000256" key="4">
    <source>
        <dbReference type="ARBA" id="ARBA00022801"/>
    </source>
</evidence>
<dbReference type="GO" id="GO:0008233">
    <property type="term" value="F:peptidase activity"/>
    <property type="evidence" value="ECO:0007669"/>
    <property type="project" value="UniProtKB-KW"/>
</dbReference>
<protein>
    <submittedName>
        <fullName evidence="10">Rhomboid family intramembrane serine protease</fullName>
    </submittedName>
</protein>
<keyword evidence="4" id="KW-0378">Hydrolase</keyword>
<dbReference type="InterPro" id="IPR046483">
    <property type="entry name" value="DUF6576"/>
</dbReference>
<evidence type="ECO:0000256" key="1">
    <source>
        <dbReference type="ARBA" id="ARBA00004141"/>
    </source>
</evidence>
<evidence type="ECO:0000256" key="7">
    <source>
        <dbReference type="SAM" id="Phobius"/>
    </source>
</evidence>
<feature type="domain" description="Peptidase S54 rhomboid" evidence="8">
    <location>
        <begin position="62"/>
        <end position="202"/>
    </location>
</feature>
<keyword evidence="5 7" id="KW-1133">Transmembrane helix</keyword>
<sequence length="284" mass="32178">MPILDDLKLQYKLGGIVQKLIFWNVGAFILSLVFFYQFKTGRFVYPNWLALYSFFDVFIAKPWTLVSYMFLHGGFLHLLFNMLVLHFSGRLFTTFFTERQLFGLYVLGGIFSGVIFVLIYSLLGISSVLVGASGAIMGILIATAVYSPYMIVRLALIGNVKLWHIAAVLLIMDLLQLPIDNSGGHLAHLAGAFFGFLYVKMLQRGIDLSMPISKLQDSLVNLSKPKKKTPFKKVHKNQYSQKTQSSFKKDINQKKIDDILDKISQSGYDSLTKEEKEFLFKAGK</sequence>
<feature type="domain" description="DUF6576" evidence="9">
    <location>
        <begin position="248"/>
        <end position="279"/>
    </location>
</feature>
<dbReference type="Pfam" id="PF20216">
    <property type="entry name" value="DUF6576"/>
    <property type="match status" value="1"/>
</dbReference>
<evidence type="ECO:0000259" key="8">
    <source>
        <dbReference type="Pfam" id="PF01694"/>
    </source>
</evidence>
<evidence type="ECO:0000256" key="3">
    <source>
        <dbReference type="ARBA" id="ARBA00022692"/>
    </source>
</evidence>
<dbReference type="Pfam" id="PF01694">
    <property type="entry name" value="Rhomboid"/>
    <property type="match status" value="1"/>
</dbReference>
<dbReference type="RefSeq" id="WP_221257607.1">
    <property type="nucleotide sequence ID" value="NZ_AP024749.1"/>
</dbReference>
<feature type="transmembrane region" description="Helical" evidence="7">
    <location>
        <begin position="69"/>
        <end position="89"/>
    </location>
</feature>
<evidence type="ECO:0000259" key="9">
    <source>
        <dbReference type="Pfam" id="PF20216"/>
    </source>
</evidence>
<dbReference type="Gene3D" id="1.20.1540.10">
    <property type="entry name" value="Rhomboid-like"/>
    <property type="match status" value="1"/>
</dbReference>
<evidence type="ECO:0000313" key="10">
    <source>
        <dbReference type="EMBL" id="BCY28478.1"/>
    </source>
</evidence>
<accession>A0ABN6I1Y5</accession>
<dbReference type="PANTHER" id="PTHR43731">
    <property type="entry name" value="RHOMBOID PROTEASE"/>
    <property type="match status" value="1"/>
</dbReference>
<dbReference type="InterPro" id="IPR022764">
    <property type="entry name" value="Peptidase_S54_rhomboid_dom"/>
</dbReference>
<dbReference type="EMBL" id="AP024749">
    <property type="protein sequence ID" value="BCY28478.1"/>
    <property type="molecule type" value="Genomic_DNA"/>
</dbReference>
<dbReference type="InterPro" id="IPR035952">
    <property type="entry name" value="Rhomboid-like_sf"/>
</dbReference>
<evidence type="ECO:0000256" key="5">
    <source>
        <dbReference type="ARBA" id="ARBA00022989"/>
    </source>
</evidence>
<proteinExistence type="inferred from homology"/>
<comment type="similarity">
    <text evidence="2">Belongs to the peptidase S54 family.</text>
</comment>
<dbReference type="InterPro" id="IPR050925">
    <property type="entry name" value="Rhomboid_protease_S54"/>
</dbReference>